<protein>
    <submittedName>
        <fullName evidence="1">Uncharacterized protein</fullName>
    </submittedName>
</protein>
<evidence type="ECO:0000313" key="2">
    <source>
        <dbReference type="EMBL" id="UZF14026.1"/>
    </source>
</evidence>
<evidence type="ECO:0000313" key="1">
    <source>
        <dbReference type="EMBL" id="CUV57009.1"/>
    </source>
</evidence>
<organism evidence="1">
    <name type="scientific">Ralstonia solanacearum</name>
    <name type="common">Pseudomonas solanacearum</name>
    <dbReference type="NCBI Taxonomy" id="305"/>
    <lineage>
        <taxon>Bacteria</taxon>
        <taxon>Pseudomonadati</taxon>
        <taxon>Pseudomonadota</taxon>
        <taxon>Betaproteobacteria</taxon>
        <taxon>Burkholderiales</taxon>
        <taxon>Burkholderiaceae</taxon>
        <taxon>Ralstonia</taxon>
        <taxon>Ralstonia solanacearum species complex</taxon>
    </lineage>
</organism>
<proteinExistence type="predicted"/>
<name>A0A0S4WZB9_RALSL</name>
<accession>A0A0S4WZB9</accession>
<dbReference type="EMBL" id="CP085043">
    <property type="protein sequence ID" value="UZF14026.1"/>
    <property type="molecule type" value="Genomic_DNA"/>
</dbReference>
<gene>
    <name evidence="2" type="ORF">LH706_13435</name>
    <name evidence="1" type="ORF">RUN215_v1_1070014</name>
</gene>
<dbReference type="EMBL" id="LN899820">
    <property type="protein sequence ID" value="CUV57009.1"/>
    <property type="molecule type" value="Genomic_DNA"/>
</dbReference>
<sequence length="129" mass="14459">MQLLSHPDLHDELQVDEGCAERLLKAASGAASSSRQPFDMRSRDVKRQLWLTRPWRRDATGRAYLRSDGYYVLSRVSDGAWQYEIRKCGDKENRLVGNGYSSDIAARLAAFDAITELLQADAQIIGEAA</sequence>
<reference evidence="1" key="1">
    <citation type="submission" date="2015-10" db="EMBL/GenBank/DDBJ databases">
        <authorList>
            <person name="Gilbert D.G."/>
        </authorList>
    </citation>
    <scope>NUCLEOTIDE SEQUENCE</scope>
    <source>
        <strain evidence="1">Phyl III-seqv23</strain>
    </source>
</reference>
<dbReference type="AlphaFoldDB" id="A0A0S4WZB9"/>
<reference evidence="2" key="2">
    <citation type="submission" date="2021-10" db="EMBL/GenBank/DDBJ databases">
        <title>Complete genome sequences of five Ralstonia solancearum strains isolated from sunflower.</title>
        <authorList>
            <person name="She X."/>
            <person name="He Z."/>
        </authorList>
    </citation>
    <scope>NUCLEOTIDE SEQUENCE</scope>
    <source>
        <strain evidence="2">RS638</strain>
    </source>
</reference>